<keyword evidence="2" id="KW-1185">Reference proteome</keyword>
<evidence type="ECO:0000313" key="2">
    <source>
        <dbReference type="Proteomes" id="UP001219901"/>
    </source>
</evidence>
<dbReference type="RefSeq" id="WP_342841574.1">
    <property type="nucleotide sequence ID" value="NZ_CP046146.1"/>
</dbReference>
<dbReference type="AlphaFoldDB" id="A0AAJ5ZBR3"/>
<sequence length="458" mass="49203">MLKRPLFREHNLNNRPAKAPYSVDWDQSCDTMVAVGGATRGGNTVFAKNSDRPYNEAQPLILVPASDHSGGNSGTQFADVPQVERTYRHVGSKPYWCAGYEHGFNEHQVVIGNEALPSLLPEVSEPKLVGMEVLRLGLERSKTAEEAVDVITGLVSEYGQGKFSNDAGVRTYDNIYLIADPTSAYVVECVGHDWAVKQVESVTTISNVGQLGKDADRVSPGAKSVATRNGLFEMGFGESFAFNKFADPANSASGLARQCRSEAMLGSGAGQLDVRSMISVLTDHSDGENPDEPQVVDVAGDISICLHRQTGDSMGASTASLVADLCATDERLPVYWTGLYSPCMTVFLPNFIEGDLPSVLGIGPEAESNDSPWWDFYRLTHHGLNAGADARAEIRSELSVLQNELFESAYAIATEGRNLIGNGANGAASELLTKYMAENAQRVISKVKSMIPATTSVG</sequence>
<accession>A0AAJ5ZBR3</accession>
<evidence type="ECO:0000313" key="1">
    <source>
        <dbReference type="EMBL" id="WFG38080.1"/>
    </source>
</evidence>
<proteinExistence type="predicted"/>
<protein>
    <submittedName>
        <fullName evidence="1">Uncharacterized protein</fullName>
    </submittedName>
</protein>
<dbReference type="Proteomes" id="UP001219901">
    <property type="component" value="Chromosome"/>
</dbReference>
<dbReference type="PANTHER" id="PTHR12994">
    <property type="entry name" value="SECERNIN"/>
    <property type="match status" value="1"/>
</dbReference>
<dbReference type="GO" id="GO:0070004">
    <property type="term" value="F:cysteine-type exopeptidase activity"/>
    <property type="evidence" value="ECO:0007669"/>
    <property type="project" value="InterPro"/>
</dbReference>
<dbReference type="PANTHER" id="PTHR12994:SF17">
    <property type="entry name" value="LD30995P"/>
    <property type="match status" value="1"/>
</dbReference>
<reference evidence="1 2" key="1">
    <citation type="submission" date="2019-11" db="EMBL/GenBank/DDBJ databases">
        <authorList>
            <person name="Cho J.-C."/>
        </authorList>
    </citation>
    <scope>NUCLEOTIDE SEQUENCE [LARGE SCALE GENOMIC DNA]</scope>
    <source>
        <strain evidence="1 2">JH1073</strain>
    </source>
</reference>
<dbReference type="Gene3D" id="3.60.60.10">
    <property type="entry name" value="Penicillin V Acylase, Chain A"/>
    <property type="match status" value="1"/>
</dbReference>
<reference evidence="2" key="2">
    <citation type="submission" date="2023-06" db="EMBL/GenBank/DDBJ databases">
        <title>Pangenomics reveal diversification of enzyme families and niche specialization in globally abundant SAR202 bacteria.</title>
        <authorList>
            <person name="Saw J.H.W."/>
        </authorList>
    </citation>
    <scope>NUCLEOTIDE SEQUENCE [LARGE SCALE GENOMIC DNA]</scope>
    <source>
        <strain evidence="2">JH1073</strain>
    </source>
</reference>
<dbReference type="InterPro" id="IPR005322">
    <property type="entry name" value="Peptidase_C69"/>
</dbReference>
<name>A0AAJ5ZBR3_9CHLR</name>
<gene>
    <name evidence="1" type="ORF">GKO48_00110</name>
</gene>
<dbReference type="EMBL" id="CP046147">
    <property type="protein sequence ID" value="WFG38080.1"/>
    <property type="molecule type" value="Genomic_DNA"/>
</dbReference>
<dbReference type="GO" id="GO:0016805">
    <property type="term" value="F:dipeptidase activity"/>
    <property type="evidence" value="ECO:0007669"/>
    <property type="project" value="InterPro"/>
</dbReference>
<organism evidence="1 2">
    <name type="scientific">Candidatus Lucifugimonas marina</name>
    <dbReference type="NCBI Taxonomy" id="3038979"/>
    <lineage>
        <taxon>Bacteria</taxon>
        <taxon>Bacillati</taxon>
        <taxon>Chloroflexota</taxon>
        <taxon>Dehalococcoidia</taxon>
        <taxon>SAR202 cluster</taxon>
        <taxon>Candidatus Lucifugimonadales</taxon>
        <taxon>Candidatus Lucifugimonadaceae</taxon>
        <taxon>Candidatus Lucifugimonas</taxon>
    </lineage>
</organism>
<dbReference type="GO" id="GO:0006508">
    <property type="term" value="P:proteolysis"/>
    <property type="evidence" value="ECO:0007669"/>
    <property type="project" value="InterPro"/>
</dbReference>